<evidence type="ECO:0000313" key="12">
    <source>
        <dbReference type="Proteomes" id="UP001060414"/>
    </source>
</evidence>
<dbReference type="CDD" id="cd00082">
    <property type="entry name" value="HisKA"/>
    <property type="match status" value="1"/>
</dbReference>
<protein>
    <recommendedName>
        <fullName evidence="2">histidine kinase</fullName>
        <ecNumber evidence="2">2.7.13.3</ecNumber>
    </recommendedName>
</protein>
<keyword evidence="9" id="KW-0812">Transmembrane</keyword>
<keyword evidence="9" id="KW-1133">Transmembrane helix</keyword>
<evidence type="ECO:0000256" key="7">
    <source>
        <dbReference type="ARBA" id="ARBA00022840"/>
    </source>
</evidence>
<dbReference type="SUPFAM" id="SSF55874">
    <property type="entry name" value="ATPase domain of HSP90 chaperone/DNA topoisomerase II/histidine kinase"/>
    <property type="match status" value="1"/>
</dbReference>
<evidence type="ECO:0000256" key="2">
    <source>
        <dbReference type="ARBA" id="ARBA00012438"/>
    </source>
</evidence>
<keyword evidence="7 11" id="KW-0067">ATP-binding</keyword>
<evidence type="ECO:0000256" key="8">
    <source>
        <dbReference type="ARBA" id="ARBA00023012"/>
    </source>
</evidence>
<comment type="catalytic activity">
    <reaction evidence="1">
        <text>ATP + protein L-histidine = ADP + protein N-phospho-L-histidine.</text>
        <dbReference type="EC" id="2.7.13.3"/>
    </reaction>
</comment>
<dbReference type="PROSITE" id="PS50109">
    <property type="entry name" value="HIS_KIN"/>
    <property type="match status" value="1"/>
</dbReference>
<keyword evidence="4" id="KW-0808">Transferase</keyword>
<evidence type="ECO:0000256" key="6">
    <source>
        <dbReference type="ARBA" id="ARBA00022777"/>
    </source>
</evidence>
<dbReference type="InterPro" id="IPR003594">
    <property type="entry name" value="HATPase_dom"/>
</dbReference>
<keyword evidence="6" id="KW-0418">Kinase</keyword>
<dbReference type="SMART" id="SM00388">
    <property type="entry name" value="HisKA"/>
    <property type="match status" value="1"/>
</dbReference>
<dbReference type="InterPro" id="IPR003661">
    <property type="entry name" value="HisK_dim/P_dom"/>
</dbReference>
<evidence type="ECO:0000259" key="10">
    <source>
        <dbReference type="PROSITE" id="PS50109"/>
    </source>
</evidence>
<evidence type="ECO:0000256" key="5">
    <source>
        <dbReference type="ARBA" id="ARBA00022741"/>
    </source>
</evidence>
<dbReference type="EC" id="2.7.13.3" evidence="2"/>
<evidence type="ECO:0000256" key="9">
    <source>
        <dbReference type="SAM" id="Phobius"/>
    </source>
</evidence>
<dbReference type="SUPFAM" id="SSF47384">
    <property type="entry name" value="Homodimeric domain of signal transducing histidine kinase"/>
    <property type="match status" value="1"/>
</dbReference>
<dbReference type="InterPro" id="IPR036890">
    <property type="entry name" value="HATPase_C_sf"/>
</dbReference>
<keyword evidence="5" id="KW-0547">Nucleotide-binding</keyword>
<keyword evidence="9" id="KW-0472">Membrane</keyword>
<dbReference type="Pfam" id="PF00512">
    <property type="entry name" value="HisKA"/>
    <property type="match status" value="1"/>
</dbReference>
<feature type="domain" description="Histidine kinase" evidence="10">
    <location>
        <begin position="222"/>
        <end position="418"/>
    </location>
</feature>
<dbReference type="Gene3D" id="1.10.287.130">
    <property type="match status" value="1"/>
</dbReference>
<dbReference type="SMART" id="SM00387">
    <property type="entry name" value="HATPase_c"/>
    <property type="match status" value="1"/>
</dbReference>
<name>A0ABY5ZJM0_9BACT</name>
<sequence>MNSFARRLQWLLALVLILNSLVIALHGFSAWRALGQARQSLIETGETITRSFAGGQRFFMRRTGFTPEEAEQFLQEFFQQQAVENFVLYDGDGRIILALHPEQPVALDTAVDTRRVLETDEALILYKPFTPHLPSGMMGRGRGMMESPFWDRPLFTALVLDKEPLRALLRRTWLELAQVSVIQLLLVAAYLYALRFIRFHLATEEKLQAAERNAEVGRFAGVLAHEIKNPLSAMGGLLDYAADKQSEEQVRDVIGRARDEVRRLDGIVNGFLAYGKETVLEKTDCDLRALVERAAELLRYEFDGKGLRLNVTGPSLNVYADGDKLLQVLFNLLLNAVQAAPDQSAIQARLDGEKRSLRVENAVTAPVEGDPEELFRPFVTSRAQGSGLGLPIARKILELHGFSIGIEKIEPFVVVVRF</sequence>
<dbReference type="Gene3D" id="3.30.565.10">
    <property type="entry name" value="Histidine kinase-like ATPase, C-terminal domain"/>
    <property type="match status" value="1"/>
</dbReference>
<organism evidence="11 12">
    <name type="scientific">Geoalkalibacter halelectricus</name>
    <dbReference type="NCBI Taxonomy" id="2847045"/>
    <lineage>
        <taxon>Bacteria</taxon>
        <taxon>Pseudomonadati</taxon>
        <taxon>Thermodesulfobacteriota</taxon>
        <taxon>Desulfuromonadia</taxon>
        <taxon>Desulfuromonadales</taxon>
        <taxon>Geoalkalibacteraceae</taxon>
        <taxon>Geoalkalibacter</taxon>
    </lineage>
</organism>
<feature type="transmembrane region" description="Helical" evidence="9">
    <location>
        <begin position="173"/>
        <end position="193"/>
    </location>
</feature>
<evidence type="ECO:0000256" key="4">
    <source>
        <dbReference type="ARBA" id="ARBA00022679"/>
    </source>
</evidence>
<dbReference type="RefSeq" id="WP_260747429.1">
    <property type="nucleotide sequence ID" value="NZ_CP092109.1"/>
</dbReference>
<dbReference type="EMBL" id="CP092109">
    <property type="protein sequence ID" value="UWZ79074.1"/>
    <property type="molecule type" value="Genomic_DNA"/>
</dbReference>
<dbReference type="GO" id="GO:0005524">
    <property type="term" value="F:ATP binding"/>
    <property type="evidence" value="ECO:0007669"/>
    <property type="project" value="UniProtKB-KW"/>
</dbReference>
<dbReference type="InterPro" id="IPR005467">
    <property type="entry name" value="His_kinase_dom"/>
</dbReference>
<keyword evidence="3" id="KW-0597">Phosphoprotein</keyword>
<dbReference type="PANTHER" id="PTHR43065">
    <property type="entry name" value="SENSOR HISTIDINE KINASE"/>
    <property type="match status" value="1"/>
</dbReference>
<evidence type="ECO:0000256" key="1">
    <source>
        <dbReference type="ARBA" id="ARBA00000085"/>
    </source>
</evidence>
<proteinExistence type="predicted"/>
<evidence type="ECO:0000256" key="3">
    <source>
        <dbReference type="ARBA" id="ARBA00022553"/>
    </source>
</evidence>
<keyword evidence="12" id="KW-1185">Reference proteome</keyword>
<reference evidence="11" key="1">
    <citation type="journal article" date="2022" name="Environ. Microbiol.">
        <title>Geoalkalibacter halelectricus SAP #1 sp. nov. possessing extracellular electron transfer and mineral#reducing capabilities from a haloalkaline environment.</title>
        <authorList>
            <person name="Yadav S."/>
            <person name="Singh R."/>
            <person name="Sundharam S.S."/>
            <person name="Chaudhary S."/>
            <person name="Krishnamurthi S."/>
            <person name="Patil S.A."/>
        </authorList>
    </citation>
    <scope>NUCLEOTIDE SEQUENCE</scope>
    <source>
        <strain evidence="11">SAP-1</strain>
    </source>
</reference>
<gene>
    <name evidence="11" type="ORF">L9S41_15515</name>
</gene>
<evidence type="ECO:0000313" key="11">
    <source>
        <dbReference type="EMBL" id="UWZ79074.1"/>
    </source>
</evidence>
<accession>A0ABY5ZJM0</accession>
<dbReference type="InterPro" id="IPR036097">
    <property type="entry name" value="HisK_dim/P_sf"/>
</dbReference>
<dbReference type="Pfam" id="PF02518">
    <property type="entry name" value="HATPase_c"/>
    <property type="match status" value="1"/>
</dbReference>
<keyword evidence="8" id="KW-0902">Two-component regulatory system</keyword>
<dbReference type="Proteomes" id="UP001060414">
    <property type="component" value="Chromosome"/>
</dbReference>
<dbReference type="PANTHER" id="PTHR43065:SF10">
    <property type="entry name" value="PEROXIDE STRESS-ACTIVATED HISTIDINE KINASE MAK3"/>
    <property type="match status" value="1"/>
</dbReference>